<dbReference type="GeneID" id="45735650"/>
<gene>
    <name evidence="7" type="ORF">HBO13_28845</name>
    <name evidence="8" type="ORF">HBO30_27465</name>
</gene>
<evidence type="ECO:0000259" key="6">
    <source>
        <dbReference type="Pfam" id="PF00350"/>
    </source>
</evidence>
<dbReference type="PANTHER" id="PTHR10465:SF0">
    <property type="entry name" value="SARCALUMENIN"/>
    <property type="match status" value="1"/>
</dbReference>
<evidence type="ECO:0000256" key="5">
    <source>
        <dbReference type="ARBA" id="ARBA00023136"/>
    </source>
</evidence>
<evidence type="ECO:0000313" key="9">
    <source>
        <dbReference type="Proteomes" id="UP000535954"/>
    </source>
</evidence>
<comment type="caution">
    <text evidence="7">The sequence shown here is derived from an EMBL/GenBank/DDBJ whole genome shotgun (WGS) entry which is preliminary data.</text>
</comment>
<dbReference type="Gene3D" id="3.40.50.300">
    <property type="entry name" value="P-loop containing nucleotide triphosphate hydrolases"/>
    <property type="match status" value="1"/>
</dbReference>
<dbReference type="AlphaFoldDB" id="A0A7Y1M7K2"/>
<evidence type="ECO:0000256" key="2">
    <source>
        <dbReference type="ARBA" id="ARBA00022741"/>
    </source>
</evidence>
<proteinExistence type="predicted"/>
<evidence type="ECO:0000256" key="3">
    <source>
        <dbReference type="ARBA" id="ARBA00022801"/>
    </source>
</evidence>
<dbReference type="RefSeq" id="WP_082628878.1">
    <property type="nucleotide sequence ID" value="NZ_JAAQYI010000017.1"/>
</dbReference>
<name>A0A7Y1M7K2_9PSED</name>
<dbReference type="Proteomes" id="UP000586252">
    <property type="component" value="Unassembled WGS sequence"/>
</dbReference>
<sequence length="336" mass="37273">MKQTAPKKAQATTARPRRPLTTDTFDVLVLATMSAGKTSFINALIGQELLHTANEATTACMTSVEHRQGTKYFSGACYSYSDIELARQPKTSAELVRNWNANAEVKRITLAGSFKIVPRPAPGLVLHDTPGPNNSQDDGHAQLMLEAVRTVSFKALCYVLNASQLGTQDDRAFLEQLRDELASKPGHPIYFILNKVDLLDPERGEDITTYVSSVYSYLTAIGFEHPMIIPTMASTALYARKALKAETLTRTQRSKLRQALDDLGDNKRALLHATVVPDFIKKRVFKTLASLERQHQAKPSDEQACEKNELQQLVAISGLKTVEILIKHQRQSVENP</sequence>
<comment type="subcellular location">
    <subcellularLocation>
        <location evidence="1">Membrane</location>
    </subcellularLocation>
</comment>
<evidence type="ECO:0000313" key="8">
    <source>
        <dbReference type="EMBL" id="NNA82454.1"/>
    </source>
</evidence>
<dbReference type="GO" id="GO:0003924">
    <property type="term" value="F:GTPase activity"/>
    <property type="evidence" value="ECO:0007669"/>
    <property type="project" value="InterPro"/>
</dbReference>
<dbReference type="InterPro" id="IPR027094">
    <property type="entry name" value="Mitofusin_fam"/>
</dbReference>
<evidence type="ECO:0000313" key="7">
    <source>
        <dbReference type="EMBL" id="NNA76645.1"/>
    </source>
</evidence>
<protein>
    <recommendedName>
        <fullName evidence="6">Dynamin N-terminal domain-containing protein</fullName>
    </recommendedName>
</protein>
<keyword evidence="2" id="KW-0547">Nucleotide-binding</keyword>
<dbReference type="SUPFAM" id="SSF52540">
    <property type="entry name" value="P-loop containing nucleoside triphosphate hydrolases"/>
    <property type="match status" value="1"/>
</dbReference>
<dbReference type="GO" id="GO:0008053">
    <property type="term" value="P:mitochondrial fusion"/>
    <property type="evidence" value="ECO:0007669"/>
    <property type="project" value="TreeGrafter"/>
</dbReference>
<keyword evidence="4" id="KW-0342">GTP-binding</keyword>
<dbReference type="GO" id="GO:0005525">
    <property type="term" value="F:GTP binding"/>
    <property type="evidence" value="ECO:0007669"/>
    <property type="project" value="UniProtKB-KW"/>
</dbReference>
<dbReference type="GO" id="GO:0016020">
    <property type="term" value="C:membrane"/>
    <property type="evidence" value="ECO:0007669"/>
    <property type="project" value="UniProtKB-SubCell"/>
</dbReference>
<accession>A0A7Y1M7K2</accession>
<dbReference type="PANTHER" id="PTHR10465">
    <property type="entry name" value="TRANSMEMBRANE GTPASE FZO1"/>
    <property type="match status" value="1"/>
</dbReference>
<reference evidence="9 10" key="1">
    <citation type="journal article" date="2020" name="Front. Microbiol.">
        <title>Genetic Organization of the aprX-lipA2 Operon Affects the Proteolytic Potential of Pseudomonas Species in Milk.</title>
        <authorList>
            <person name="Maier C."/>
            <person name="Huptas C."/>
            <person name="von Neubeck M."/>
            <person name="Scherer S."/>
            <person name="Wenning M."/>
            <person name="Lucking G."/>
        </authorList>
    </citation>
    <scope>NUCLEOTIDE SEQUENCE [LARGE SCALE GENOMIC DNA]</scope>
    <source>
        <strain evidence="8 10">WS 5404</strain>
        <strain evidence="7 9">WS 5405</strain>
    </source>
</reference>
<keyword evidence="5" id="KW-0472">Membrane</keyword>
<dbReference type="EMBL" id="JAAQYI010000017">
    <property type="protein sequence ID" value="NNA82454.1"/>
    <property type="molecule type" value="Genomic_DNA"/>
</dbReference>
<keyword evidence="3" id="KW-0378">Hydrolase</keyword>
<evidence type="ECO:0000256" key="1">
    <source>
        <dbReference type="ARBA" id="ARBA00004370"/>
    </source>
</evidence>
<feature type="domain" description="Dynamin N-terminal" evidence="6">
    <location>
        <begin position="27"/>
        <end position="195"/>
    </location>
</feature>
<dbReference type="InterPro" id="IPR045063">
    <property type="entry name" value="Dynamin_N"/>
</dbReference>
<organism evidence="7 9">
    <name type="scientific">Pseudomonas lactis</name>
    <dbReference type="NCBI Taxonomy" id="1615674"/>
    <lineage>
        <taxon>Bacteria</taxon>
        <taxon>Pseudomonadati</taxon>
        <taxon>Pseudomonadota</taxon>
        <taxon>Gammaproteobacteria</taxon>
        <taxon>Pseudomonadales</taxon>
        <taxon>Pseudomonadaceae</taxon>
        <taxon>Pseudomonas</taxon>
    </lineage>
</organism>
<dbReference type="Pfam" id="PF00350">
    <property type="entry name" value="Dynamin_N"/>
    <property type="match status" value="1"/>
</dbReference>
<evidence type="ECO:0000313" key="10">
    <source>
        <dbReference type="Proteomes" id="UP000586252"/>
    </source>
</evidence>
<dbReference type="Proteomes" id="UP000535954">
    <property type="component" value="Unassembled WGS sequence"/>
</dbReference>
<evidence type="ECO:0000256" key="4">
    <source>
        <dbReference type="ARBA" id="ARBA00023134"/>
    </source>
</evidence>
<dbReference type="EMBL" id="JAAQYH010000019">
    <property type="protein sequence ID" value="NNA76645.1"/>
    <property type="molecule type" value="Genomic_DNA"/>
</dbReference>
<dbReference type="InterPro" id="IPR027417">
    <property type="entry name" value="P-loop_NTPase"/>
</dbReference>